<dbReference type="EMBL" id="HBIA01017813">
    <property type="protein sequence ID" value="CAE0237016.1"/>
    <property type="molecule type" value="Transcribed_RNA"/>
</dbReference>
<dbReference type="AlphaFoldDB" id="A0A7S3FZ57"/>
<reference evidence="1" key="1">
    <citation type="submission" date="2021-01" db="EMBL/GenBank/DDBJ databases">
        <authorList>
            <person name="Corre E."/>
            <person name="Pelletier E."/>
            <person name="Niang G."/>
            <person name="Scheremetjew M."/>
            <person name="Finn R."/>
            <person name="Kale V."/>
            <person name="Holt S."/>
            <person name="Cochrane G."/>
            <person name="Meng A."/>
            <person name="Brown T."/>
            <person name="Cohen L."/>
        </authorList>
    </citation>
    <scope>NUCLEOTIDE SEQUENCE</scope>
    <source>
        <strain evidence="1">Ras09</strain>
    </source>
</reference>
<name>A0A7S3FZ57_9SPIT</name>
<accession>A0A7S3FZ57</accession>
<protein>
    <submittedName>
        <fullName evidence="1">Uncharacterized protein</fullName>
    </submittedName>
</protein>
<evidence type="ECO:0000313" key="1">
    <source>
        <dbReference type="EMBL" id="CAE0237016.1"/>
    </source>
</evidence>
<sequence length="164" mass="19199">MSTFEEYGKRSEERQAIFSKFTNRALIEGDVLNGLRLALMAHLSQSIIVKESRNRYQEEQFQRFLASQQNFLLGRKNQSLENFCMLYSEQIEFQVTKSHNGLSPHIAANYGAYEEETIKPLNGVFMYLFFSATRGHKLLAKFLLTTFQFPNEALRRAYLRFFTV</sequence>
<proteinExistence type="predicted"/>
<organism evidence="1">
    <name type="scientific">Strombidium rassoulzadegani</name>
    <dbReference type="NCBI Taxonomy" id="1082188"/>
    <lineage>
        <taxon>Eukaryota</taxon>
        <taxon>Sar</taxon>
        <taxon>Alveolata</taxon>
        <taxon>Ciliophora</taxon>
        <taxon>Intramacronucleata</taxon>
        <taxon>Spirotrichea</taxon>
        <taxon>Oligotrichia</taxon>
        <taxon>Strombidiidae</taxon>
        <taxon>Strombidium</taxon>
    </lineage>
</organism>
<gene>
    <name evidence="1" type="ORF">SRAS04492_LOCUS8825</name>
</gene>